<dbReference type="EMBL" id="VUJU01008287">
    <property type="protein sequence ID" value="KAF0732910.1"/>
    <property type="molecule type" value="Genomic_DNA"/>
</dbReference>
<name>A0A6G0WZC0_APHCR</name>
<dbReference type="PANTHER" id="PTHR45749:SF23">
    <property type="entry name" value="ZINC FINGER MYM-TYPE PROTEIN 1-LIKE"/>
    <property type="match status" value="1"/>
</dbReference>
<feature type="domain" description="DUF4371" evidence="1">
    <location>
        <begin position="305"/>
        <end position="461"/>
    </location>
</feature>
<evidence type="ECO:0000259" key="1">
    <source>
        <dbReference type="Pfam" id="PF14291"/>
    </source>
</evidence>
<sequence>MDDIYLDVTADYVDDCKITQMQYHSFTLYLNTYFSFNDEIRINIQNMESYTLPCESYIYIEGKLRKPSDAEGDIRFSNNGLAFLFSEIRYEISGIEIQKLKSPGVSSSGAHTLIIVYGQVHIPKGWVGGCLLENIKLSQIQYASTSEKFLSKTATDVEENADVVLTPTSDNYWKNDPKHFLNLPGKAFKKNKNGHHFNSSWYYNILDDGSKIHRDWLSFSPNLDKAFCLHRMLFGINLNSMSSMVWTKKGFSTWKNGNMCIKSHECSEDHITSSIKVKTRKICLPLLPLLENKNKMEIAQNRQTVSDLINVTIFLAQHNMAFRGHRENWSRKHSKGNFKDLVLLMAQHSSSLQQHVELIKSSGKKEVSFLSWRRQNTLIECISNNIALIIQEAIKTSGVFSISIDSTFDSARKEQVSFIVRYVCKTTGVVNERLIAMRESPYTSGVELFNLFKEVMAKNNLDWINNLIG</sequence>
<evidence type="ECO:0000313" key="3">
    <source>
        <dbReference type="Proteomes" id="UP000478052"/>
    </source>
</evidence>
<dbReference type="Pfam" id="PF14291">
    <property type="entry name" value="DUF4371"/>
    <property type="match status" value="1"/>
</dbReference>
<accession>A0A6G0WZC0</accession>
<dbReference type="AlphaFoldDB" id="A0A6G0WZC0"/>
<dbReference type="PANTHER" id="PTHR45749">
    <property type="match status" value="1"/>
</dbReference>
<evidence type="ECO:0000313" key="2">
    <source>
        <dbReference type="EMBL" id="KAF0732910.1"/>
    </source>
</evidence>
<proteinExistence type="predicted"/>
<dbReference type="Proteomes" id="UP000478052">
    <property type="component" value="Unassembled WGS sequence"/>
</dbReference>
<dbReference type="OrthoDB" id="6600403at2759"/>
<reference evidence="2 3" key="1">
    <citation type="submission" date="2019-08" db="EMBL/GenBank/DDBJ databases">
        <title>Whole genome of Aphis craccivora.</title>
        <authorList>
            <person name="Voronova N.V."/>
            <person name="Shulinski R.S."/>
            <person name="Bandarenka Y.V."/>
            <person name="Zhorov D.G."/>
            <person name="Warner D."/>
        </authorList>
    </citation>
    <scope>NUCLEOTIDE SEQUENCE [LARGE SCALE GENOMIC DNA]</scope>
    <source>
        <strain evidence="2">180601</strain>
        <tissue evidence="2">Whole Body</tissue>
    </source>
</reference>
<keyword evidence="3" id="KW-1185">Reference proteome</keyword>
<protein>
    <submittedName>
        <fullName evidence="2">Zinc finger MYM-type protein 1-like</fullName>
    </submittedName>
</protein>
<organism evidence="2 3">
    <name type="scientific">Aphis craccivora</name>
    <name type="common">Cowpea aphid</name>
    <dbReference type="NCBI Taxonomy" id="307492"/>
    <lineage>
        <taxon>Eukaryota</taxon>
        <taxon>Metazoa</taxon>
        <taxon>Ecdysozoa</taxon>
        <taxon>Arthropoda</taxon>
        <taxon>Hexapoda</taxon>
        <taxon>Insecta</taxon>
        <taxon>Pterygota</taxon>
        <taxon>Neoptera</taxon>
        <taxon>Paraneoptera</taxon>
        <taxon>Hemiptera</taxon>
        <taxon>Sternorrhyncha</taxon>
        <taxon>Aphidomorpha</taxon>
        <taxon>Aphidoidea</taxon>
        <taxon>Aphididae</taxon>
        <taxon>Aphidini</taxon>
        <taxon>Aphis</taxon>
        <taxon>Aphis</taxon>
    </lineage>
</organism>
<dbReference type="InterPro" id="IPR025398">
    <property type="entry name" value="DUF4371"/>
</dbReference>
<comment type="caution">
    <text evidence="2">The sequence shown here is derived from an EMBL/GenBank/DDBJ whole genome shotgun (WGS) entry which is preliminary data.</text>
</comment>
<gene>
    <name evidence="2" type="ORF">FWK35_00027237</name>
</gene>